<organism evidence="2 3">
    <name type="scientific">Ureaplasma diversum</name>
    <dbReference type="NCBI Taxonomy" id="42094"/>
    <lineage>
        <taxon>Bacteria</taxon>
        <taxon>Bacillati</taxon>
        <taxon>Mycoplasmatota</taxon>
        <taxon>Mycoplasmoidales</taxon>
        <taxon>Mycoplasmoidaceae</taxon>
        <taxon>Ureaplasma</taxon>
    </lineage>
</organism>
<dbReference type="Proteomes" id="UP000032261">
    <property type="component" value="Chromosome"/>
</dbReference>
<feature type="transmembrane region" description="Helical" evidence="1">
    <location>
        <begin position="26"/>
        <end position="46"/>
    </location>
</feature>
<evidence type="ECO:0000313" key="2">
    <source>
        <dbReference type="EMBL" id="AJQ45633.1"/>
    </source>
</evidence>
<evidence type="ECO:0000313" key="3">
    <source>
        <dbReference type="Proteomes" id="UP000032261"/>
    </source>
</evidence>
<gene>
    <name evidence="2" type="ORF">JM47_03740</name>
</gene>
<dbReference type="KEGG" id="ude:JM47_03740"/>
<dbReference type="STRING" id="42094.JM47_03740"/>
<proteinExistence type="predicted"/>
<evidence type="ECO:0000256" key="1">
    <source>
        <dbReference type="SAM" id="Phobius"/>
    </source>
</evidence>
<dbReference type="EMBL" id="CP009770">
    <property type="protein sequence ID" value="AJQ45633.1"/>
    <property type="molecule type" value="Genomic_DNA"/>
</dbReference>
<keyword evidence="1" id="KW-0472">Membrane</keyword>
<dbReference type="PATRIC" id="fig|42094.4.peg.743"/>
<name>A0A0C5RLQ6_9BACT</name>
<dbReference type="RefSeq" id="WP_208895007.1">
    <property type="nucleotide sequence ID" value="NZ_CP009770.1"/>
</dbReference>
<dbReference type="AlphaFoldDB" id="A0A0C5RLQ6"/>
<keyword evidence="1" id="KW-0812">Transmembrane</keyword>
<sequence>MFKQSILVMREHLINKWFFKNKFISVFVYLFIASFLLGTVVCFIYTMNYNYNIKLLDFKLGNDFMIGAIVCGCAFLISLIFGIYLHTFIVSTVYLMHKFNDYAPKNPLKKLNKTSFRLAFYFYTKNKKQNDLKYSQFDDVYLYIINYNQYKQSQKLIYGK</sequence>
<protein>
    <submittedName>
        <fullName evidence="2">Uncharacterized protein</fullName>
    </submittedName>
</protein>
<dbReference type="HOGENOM" id="CLU_1651433_0_0_14"/>
<feature type="transmembrane region" description="Helical" evidence="1">
    <location>
        <begin position="66"/>
        <end position="95"/>
    </location>
</feature>
<accession>A0A0C5RLQ6</accession>
<keyword evidence="1" id="KW-1133">Transmembrane helix</keyword>
<reference evidence="2 3" key="1">
    <citation type="journal article" date="2015" name="Genome Announc.">
        <title>Genome Sequence of Ureaplasma diversum Strain ATCC 49782.</title>
        <authorList>
            <person name="Marques L.M."/>
            <person name="Guimaraes A.M."/>
            <person name="Martins H.B."/>
            <person name="Rezende I.S."/>
            <person name="Barbosa M.S."/>
            <person name="Campos G.B."/>
            <person name="do Nascimento N.C."/>
            <person name="Dos Santos A.P."/>
            <person name="Amorim A.T."/>
            <person name="Santos V.M."/>
            <person name="Messick J.B."/>
            <person name="Timenetsky J."/>
        </authorList>
    </citation>
    <scope>NUCLEOTIDE SEQUENCE [LARGE SCALE GENOMIC DNA]</scope>
    <source>
        <strain evidence="2 3">ATCC 49782</strain>
    </source>
</reference>